<proteinExistence type="predicted"/>
<accession>A0ABD3QC36</accession>
<evidence type="ECO:0000313" key="1">
    <source>
        <dbReference type="EMBL" id="KAL3797657.1"/>
    </source>
</evidence>
<evidence type="ECO:0008006" key="3">
    <source>
        <dbReference type="Google" id="ProtNLM"/>
    </source>
</evidence>
<evidence type="ECO:0000313" key="2">
    <source>
        <dbReference type="Proteomes" id="UP001516023"/>
    </source>
</evidence>
<dbReference type="Proteomes" id="UP001516023">
    <property type="component" value="Unassembled WGS sequence"/>
</dbReference>
<dbReference type="EMBL" id="JABMIG020000053">
    <property type="protein sequence ID" value="KAL3797657.1"/>
    <property type="molecule type" value="Genomic_DNA"/>
</dbReference>
<sequence length="122" mass="13382">MLEHNGTISLTKVHALMGTYDPPSGTVDDENQTGNIIGAMLQFPTEYTFSVVGKTSDGDSYARDVKALLESILGSDARMETRVVPRGTKFIRVSVKVRVDSASMISSIYEELDAMELTVMKF</sequence>
<dbReference type="InterPro" id="IPR007454">
    <property type="entry name" value="UPF0250_YbeD-like"/>
</dbReference>
<dbReference type="SUPFAM" id="SSF117991">
    <property type="entry name" value="YbeD/HP0495-like"/>
    <property type="match status" value="1"/>
</dbReference>
<gene>
    <name evidence="1" type="ORF">HJC23_013489</name>
</gene>
<name>A0ABD3QC36_9STRA</name>
<dbReference type="AlphaFoldDB" id="A0ABD3QC36"/>
<comment type="caution">
    <text evidence="1">The sequence shown here is derived from an EMBL/GenBank/DDBJ whole genome shotgun (WGS) entry which is preliminary data.</text>
</comment>
<organism evidence="1 2">
    <name type="scientific">Cyclotella cryptica</name>
    <dbReference type="NCBI Taxonomy" id="29204"/>
    <lineage>
        <taxon>Eukaryota</taxon>
        <taxon>Sar</taxon>
        <taxon>Stramenopiles</taxon>
        <taxon>Ochrophyta</taxon>
        <taxon>Bacillariophyta</taxon>
        <taxon>Coscinodiscophyceae</taxon>
        <taxon>Thalassiosirophycidae</taxon>
        <taxon>Stephanodiscales</taxon>
        <taxon>Stephanodiscaceae</taxon>
        <taxon>Cyclotella</taxon>
    </lineage>
</organism>
<reference evidence="1 2" key="1">
    <citation type="journal article" date="2020" name="G3 (Bethesda)">
        <title>Improved Reference Genome for Cyclotella cryptica CCMP332, a Model for Cell Wall Morphogenesis, Salinity Adaptation, and Lipid Production in Diatoms (Bacillariophyta).</title>
        <authorList>
            <person name="Roberts W.R."/>
            <person name="Downey K.M."/>
            <person name="Ruck E.C."/>
            <person name="Traller J.C."/>
            <person name="Alverson A.J."/>
        </authorList>
    </citation>
    <scope>NUCLEOTIDE SEQUENCE [LARGE SCALE GENOMIC DNA]</scope>
    <source>
        <strain evidence="1 2">CCMP332</strain>
    </source>
</reference>
<dbReference type="Gene3D" id="3.30.70.260">
    <property type="match status" value="1"/>
</dbReference>
<protein>
    <recommendedName>
        <fullName evidence="3">DUF493 domain-containing protein</fullName>
    </recommendedName>
</protein>
<dbReference type="InterPro" id="IPR027471">
    <property type="entry name" value="YbeD-like_sf"/>
</dbReference>
<keyword evidence="2" id="KW-1185">Reference proteome</keyword>
<dbReference type="Pfam" id="PF04359">
    <property type="entry name" value="DUF493"/>
    <property type="match status" value="1"/>
</dbReference>